<dbReference type="Proteomes" id="UP000607397">
    <property type="component" value="Unassembled WGS sequence"/>
</dbReference>
<dbReference type="CDD" id="cd10912">
    <property type="entry name" value="PIN_YacP-like"/>
    <property type="match status" value="1"/>
</dbReference>
<keyword evidence="2" id="KW-1185">Reference proteome</keyword>
<gene>
    <name evidence="1" type="ORF">GS597_14705</name>
</gene>
<dbReference type="InterPro" id="IPR010298">
    <property type="entry name" value="YacP-like"/>
</dbReference>
<dbReference type="EMBL" id="WVIC01000032">
    <property type="protein sequence ID" value="NCJ07737.1"/>
    <property type="molecule type" value="Genomic_DNA"/>
</dbReference>
<dbReference type="RefSeq" id="WP_161826217.1">
    <property type="nucleotide sequence ID" value="NZ_WVIC01000032.1"/>
</dbReference>
<evidence type="ECO:0000313" key="1">
    <source>
        <dbReference type="EMBL" id="NCJ07737.1"/>
    </source>
</evidence>
<dbReference type="PANTHER" id="PTHR34547:SF1">
    <property type="entry name" value="YACP-LIKE NYN DOMAIN PROTEIN"/>
    <property type="match status" value="1"/>
</dbReference>
<protein>
    <submittedName>
        <fullName evidence="1">NYN domain-containing protein</fullName>
    </submittedName>
</protein>
<dbReference type="AlphaFoldDB" id="A0A8K2A0W3"/>
<organism evidence="1 2">
    <name type="scientific">Petrachloros mirabilis ULC683</name>
    <dbReference type="NCBI Taxonomy" id="2781853"/>
    <lineage>
        <taxon>Bacteria</taxon>
        <taxon>Bacillati</taxon>
        <taxon>Cyanobacteriota</taxon>
        <taxon>Cyanophyceae</taxon>
        <taxon>Synechococcales</taxon>
        <taxon>Petrachlorosaceae</taxon>
        <taxon>Petrachloros</taxon>
        <taxon>Petrachloros mirabilis</taxon>
    </lineage>
</organism>
<proteinExistence type="predicted"/>
<dbReference type="Pfam" id="PF05991">
    <property type="entry name" value="NYN_YacP"/>
    <property type="match status" value="1"/>
</dbReference>
<dbReference type="PANTHER" id="PTHR34547">
    <property type="entry name" value="YACP-LIKE NYN DOMAIN PROTEIN"/>
    <property type="match status" value="1"/>
</dbReference>
<comment type="caution">
    <text evidence="1">The sequence shown here is derived from an EMBL/GenBank/DDBJ whole genome shotgun (WGS) entry which is preliminary data.</text>
</comment>
<accession>A0A8K2A0W3</accession>
<name>A0A8K2A0W3_9CYAN</name>
<evidence type="ECO:0000313" key="2">
    <source>
        <dbReference type="Proteomes" id="UP000607397"/>
    </source>
</evidence>
<sequence>MAAPAQSITLLVDGYNIIGAWTHLKRLRDRHGLEAARNHLIEVLSNYSAFQGYQTHLVFDAHYQKTIGHGEVITETLQVYYTPFGQTADTHIEIFCARTRKMALDQSYRVIVATSDRAQTLTVIGYGAEWMSAHKLWAETELVTTRIQRQKARRQKRSGGLLHHALDPAAQQRLEQLRRGVQ</sequence>
<reference evidence="1" key="1">
    <citation type="submission" date="2019-12" db="EMBL/GenBank/DDBJ databases">
        <title>High-Quality draft genome sequences of three cyanobacteria isolated from the limestone walls of the Old Cathedral of Coimbra.</title>
        <authorList>
            <person name="Tiago I."/>
            <person name="Soares F."/>
            <person name="Portugal A."/>
        </authorList>
    </citation>
    <scope>NUCLEOTIDE SEQUENCE [LARGE SCALE GENOMIC DNA]</scope>
    <source>
        <strain evidence="1">C</strain>
    </source>
</reference>